<dbReference type="Pfam" id="PF02537">
    <property type="entry name" value="CRCB"/>
    <property type="match status" value="1"/>
</dbReference>
<comment type="catalytic activity">
    <reaction evidence="8">
        <text>fluoride(in) = fluoride(out)</text>
        <dbReference type="Rhea" id="RHEA:76159"/>
        <dbReference type="ChEBI" id="CHEBI:17051"/>
    </reaction>
    <physiologicalReaction direction="left-to-right" evidence="8">
        <dbReference type="Rhea" id="RHEA:76160"/>
    </physiologicalReaction>
</comment>
<comment type="activity regulation">
    <text evidence="10">Na(+) is not transported, but it plays an essential structural role and its presence is essential for fluoride channel function.</text>
</comment>
<dbReference type="HAMAP" id="MF_00454">
    <property type="entry name" value="FluC"/>
    <property type="match status" value="1"/>
</dbReference>
<dbReference type="GO" id="GO:0005886">
    <property type="term" value="C:plasma membrane"/>
    <property type="evidence" value="ECO:0007669"/>
    <property type="project" value="UniProtKB-SubCell"/>
</dbReference>
<keyword evidence="10" id="KW-0479">Metal-binding</keyword>
<evidence type="ECO:0000256" key="7">
    <source>
        <dbReference type="ARBA" id="ARBA00035120"/>
    </source>
</evidence>
<feature type="transmembrane region" description="Helical" evidence="10">
    <location>
        <begin position="60"/>
        <end position="80"/>
    </location>
</feature>
<dbReference type="GO" id="GO:0046872">
    <property type="term" value="F:metal ion binding"/>
    <property type="evidence" value="ECO:0007669"/>
    <property type="project" value="UniProtKB-KW"/>
</dbReference>
<keyword evidence="12" id="KW-1185">Reference proteome</keyword>
<dbReference type="InterPro" id="IPR003691">
    <property type="entry name" value="FluC"/>
</dbReference>
<reference evidence="12" key="1">
    <citation type="submission" date="2016-10" db="EMBL/GenBank/DDBJ databases">
        <authorList>
            <person name="Varghese N."/>
            <person name="Submissions S."/>
        </authorList>
    </citation>
    <scope>NUCLEOTIDE SEQUENCE [LARGE SCALE GENOMIC DNA]</scope>
    <source>
        <strain evidence="12">DSM 17038</strain>
    </source>
</reference>
<keyword evidence="4 10" id="KW-1133">Transmembrane helix</keyword>
<proteinExistence type="inferred from homology"/>
<comment type="similarity">
    <text evidence="7 10">Belongs to the fluoride channel Fluc/FEX (TC 1.A.43) family.</text>
</comment>
<feature type="binding site" evidence="10">
    <location>
        <position position="72"/>
    </location>
    <ligand>
        <name>Na(+)</name>
        <dbReference type="ChEBI" id="CHEBI:29101"/>
        <note>structural</note>
    </ligand>
</feature>
<keyword evidence="6 10" id="KW-0407">Ion channel</keyword>
<comment type="subcellular location">
    <subcellularLocation>
        <location evidence="1 10">Cell membrane</location>
        <topology evidence="1 10">Multi-pass membrane protein</topology>
    </subcellularLocation>
</comment>
<accession>A0A1I2YHV4</accession>
<dbReference type="GO" id="GO:0062054">
    <property type="term" value="F:fluoride channel activity"/>
    <property type="evidence" value="ECO:0007669"/>
    <property type="project" value="UniProtKB-UniRule"/>
</dbReference>
<dbReference type="Proteomes" id="UP000199337">
    <property type="component" value="Unassembled WGS sequence"/>
</dbReference>
<dbReference type="AlphaFoldDB" id="A0A1I2YHV4"/>
<gene>
    <name evidence="10" type="primary">fluC</name>
    <name evidence="10" type="synonym">crcB</name>
    <name evidence="11" type="ORF">SAMN05660649_04415</name>
</gene>
<evidence type="ECO:0000256" key="8">
    <source>
        <dbReference type="ARBA" id="ARBA00035585"/>
    </source>
</evidence>
<evidence type="ECO:0000256" key="1">
    <source>
        <dbReference type="ARBA" id="ARBA00004651"/>
    </source>
</evidence>
<dbReference type="STRING" id="341036.SAMN05660649_04415"/>
<comment type="function">
    <text evidence="9 10">Fluoride-specific ion channel. Important for reducing fluoride concentration in the cell, thus reducing its toxicity.</text>
</comment>
<keyword evidence="10" id="KW-0406">Ion transport</keyword>
<evidence type="ECO:0000313" key="12">
    <source>
        <dbReference type="Proteomes" id="UP000199337"/>
    </source>
</evidence>
<evidence type="ECO:0000256" key="5">
    <source>
        <dbReference type="ARBA" id="ARBA00023136"/>
    </source>
</evidence>
<keyword evidence="2 10" id="KW-1003">Cell membrane</keyword>
<keyword evidence="10" id="KW-0915">Sodium</keyword>
<evidence type="ECO:0000313" key="11">
    <source>
        <dbReference type="EMBL" id="SFH24929.1"/>
    </source>
</evidence>
<dbReference type="PANTHER" id="PTHR28259:SF1">
    <property type="entry name" value="FLUORIDE EXPORT PROTEIN 1-RELATED"/>
    <property type="match status" value="1"/>
</dbReference>
<dbReference type="EMBL" id="FOOX01000021">
    <property type="protein sequence ID" value="SFH24929.1"/>
    <property type="molecule type" value="Genomic_DNA"/>
</dbReference>
<evidence type="ECO:0000256" key="2">
    <source>
        <dbReference type="ARBA" id="ARBA00022475"/>
    </source>
</evidence>
<sequence length="140" mass="14931">MRFLSVGMGGIFGALARYAVSLLLNDKGLLPWGTFAVNVAGCFFIALFLTLVLHKLSGQSFFVLAVATGFIGSFTTFSTLSVEGIVLFQSSALLALLYLGLTLLGGLVFTWFGYAAGQYILTTGWGERWIGLSAKGERNG</sequence>
<feature type="transmembrane region" description="Helical" evidence="10">
    <location>
        <begin position="92"/>
        <end position="114"/>
    </location>
</feature>
<evidence type="ECO:0000256" key="4">
    <source>
        <dbReference type="ARBA" id="ARBA00022989"/>
    </source>
</evidence>
<protein>
    <recommendedName>
        <fullName evidence="10">Fluoride-specific ion channel FluC</fullName>
    </recommendedName>
</protein>
<evidence type="ECO:0000256" key="3">
    <source>
        <dbReference type="ARBA" id="ARBA00022692"/>
    </source>
</evidence>
<feature type="binding site" evidence="10">
    <location>
        <position position="75"/>
    </location>
    <ligand>
        <name>Na(+)</name>
        <dbReference type="ChEBI" id="CHEBI:29101"/>
        <note>structural</note>
    </ligand>
</feature>
<keyword evidence="10" id="KW-0813">Transport</keyword>
<evidence type="ECO:0000256" key="9">
    <source>
        <dbReference type="ARBA" id="ARBA00049940"/>
    </source>
</evidence>
<dbReference type="PANTHER" id="PTHR28259">
    <property type="entry name" value="FLUORIDE EXPORT PROTEIN 1-RELATED"/>
    <property type="match status" value="1"/>
</dbReference>
<evidence type="ECO:0000256" key="6">
    <source>
        <dbReference type="ARBA" id="ARBA00023303"/>
    </source>
</evidence>
<dbReference type="GO" id="GO:0140114">
    <property type="term" value="P:cellular detoxification of fluoride"/>
    <property type="evidence" value="ECO:0007669"/>
    <property type="project" value="UniProtKB-UniRule"/>
</dbReference>
<keyword evidence="3 10" id="KW-0812">Transmembrane</keyword>
<feature type="transmembrane region" description="Helical" evidence="10">
    <location>
        <begin position="29"/>
        <end position="53"/>
    </location>
</feature>
<evidence type="ECO:0000256" key="10">
    <source>
        <dbReference type="HAMAP-Rule" id="MF_00454"/>
    </source>
</evidence>
<name>A0A1I2YHV4_9FIRM</name>
<organism evidence="11 12">
    <name type="scientific">Desulfotruncus arcticus DSM 17038</name>
    <dbReference type="NCBI Taxonomy" id="1121424"/>
    <lineage>
        <taxon>Bacteria</taxon>
        <taxon>Bacillati</taxon>
        <taxon>Bacillota</taxon>
        <taxon>Clostridia</taxon>
        <taxon>Eubacteriales</taxon>
        <taxon>Desulfallaceae</taxon>
        <taxon>Desulfotruncus</taxon>
    </lineage>
</organism>
<keyword evidence="5 10" id="KW-0472">Membrane</keyword>